<evidence type="ECO:0000259" key="4">
    <source>
        <dbReference type="PROSITE" id="PS50102"/>
    </source>
</evidence>
<feature type="compositionally biased region" description="Basic and acidic residues" evidence="3">
    <location>
        <begin position="189"/>
        <end position="230"/>
    </location>
</feature>
<feature type="compositionally biased region" description="Basic and acidic residues" evidence="3">
    <location>
        <begin position="254"/>
        <end position="266"/>
    </location>
</feature>
<reference evidence="5 6" key="1">
    <citation type="submission" date="2015-12" db="EMBL/GenBank/DDBJ databases">
        <title>Dictyostelia acquired genes for synthesis and detection of signals that induce cell-type specialization by lateral gene transfer from prokaryotes.</title>
        <authorList>
            <person name="Gloeckner G."/>
            <person name="Schaap P."/>
        </authorList>
    </citation>
    <scope>NUCLEOTIDE SEQUENCE [LARGE SCALE GENOMIC DNA]</scope>
    <source>
        <strain evidence="5 6">TK</strain>
    </source>
</reference>
<evidence type="ECO:0000256" key="1">
    <source>
        <dbReference type="ARBA" id="ARBA00022884"/>
    </source>
</evidence>
<keyword evidence="1 2" id="KW-0694">RNA-binding</keyword>
<feature type="compositionally biased region" description="Basic and acidic residues" evidence="3">
    <location>
        <begin position="274"/>
        <end position="286"/>
    </location>
</feature>
<dbReference type="InterPro" id="IPR052462">
    <property type="entry name" value="SLIRP/GR-RBP-like"/>
</dbReference>
<proteinExistence type="predicted"/>
<dbReference type="InterPro" id="IPR012677">
    <property type="entry name" value="Nucleotide-bd_a/b_plait_sf"/>
</dbReference>
<dbReference type="GO" id="GO:0003723">
    <property type="term" value="F:RNA binding"/>
    <property type="evidence" value="ECO:0007669"/>
    <property type="project" value="UniProtKB-UniRule"/>
</dbReference>
<protein>
    <submittedName>
        <fullName evidence="5">RNA-binding region RNP-1 domain-containing protein</fullName>
    </submittedName>
</protein>
<dbReference type="Gene3D" id="3.30.70.330">
    <property type="match status" value="1"/>
</dbReference>
<evidence type="ECO:0000313" key="5">
    <source>
        <dbReference type="EMBL" id="KYQ94475.1"/>
    </source>
</evidence>
<keyword evidence="6" id="KW-1185">Reference proteome</keyword>
<dbReference type="OrthoDB" id="439808at2759"/>
<feature type="domain" description="RRM" evidence="4">
    <location>
        <begin position="55"/>
        <end position="133"/>
    </location>
</feature>
<dbReference type="InParanoid" id="A0A151ZKM6"/>
<dbReference type="InterPro" id="IPR035979">
    <property type="entry name" value="RBD_domain_sf"/>
</dbReference>
<sequence length="286" mass="32725">MDIQEQYSQSPHRPSNGGGSGSPRGRSRDRSPRDRGDKDSGEFRNRLANTAEPSNILGIFGLAQKTNDHDLENEFGRFGKIERVDLIMDRKTGQSKCFAFVYFEKQEDAVRAKEECQGIELHGKKIRTDFSATKKAHDPTPGRYFGNPRNDNRNRSPPRYSPYGGGSGRPFRDNERGYRGGGGGGGGGDYRREDRGYRGEDRYRDDRYRDDRYRDDRYRSSSNGGEDRGYRSGSSSSSDYRRGSDLYRSSGNGSDDRYRNGEDRYNRPANDGYRGNDRSDDERRYR</sequence>
<accession>A0A151ZKM6</accession>
<dbReference type="STRING" id="361077.A0A151ZKM6"/>
<feature type="region of interest" description="Disordered" evidence="3">
    <location>
        <begin position="130"/>
        <end position="286"/>
    </location>
</feature>
<dbReference type="AlphaFoldDB" id="A0A151ZKM6"/>
<dbReference type="OMA" id="RAKEECQ"/>
<dbReference type="SUPFAM" id="SSF54928">
    <property type="entry name" value="RNA-binding domain, RBD"/>
    <property type="match status" value="1"/>
</dbReference>
<dbReference type="EMBL" id="LODT01000022">
    <property type="protein sequence ID" value="KYQ94475.1"/>
    <property type="molecule type" value="Genomic_DNA"/>
</dbReference>
<dbReference type="Proteomes" id="UP000076078">
    <property type="component" value="Unassembled WGS sequence"/>
</dbReference>
<dbReference type="PANTHER" id="PTHR48027">
    <property type="entry name" value="HETEROGENEOUS NUCLEAR RIBONUCLEOPROTEIN 87F-RELATED"/>
    <property type="match status" value="1"/>
</dbReference>
<organism evidence="5 6">
    <name type="scientific">Tieghemostelium lacteum</name>
    <name type="common">Slime mold</name>
    <name type="synonym">Dictyostelium lacteum</name>
    <dbReference type="NCBI Taxonomy" id="361077"/>
    <lineage>
        <taxon>Eukaryota</taxon>
        <taxon>Amoebozoa</taxon>
        <taxon>Evosea</taxon>
        <taxon>Eumycetozoa</taxon>
        <taxon>Dictyostelia</taxon>
        <taxon>Dictyosteliales</taxon>
        <taxon>Raperosteliaceae</taxon>
        <taxon>Tieghemostelium</taxon>
    </lineage>
</organism>
<feature type="compositionally biased region" description="Gly residues" evidence="3">
    <location>
        <begin position="179"/>
        <end position="188"/>
    </location>
</feature>
<evidence type="ECO:0000256" key="2">
    <source>
        <dbReference type="PROSITE-ProRule" id="PRU00176"/>
    </source>
</evidence>
<comment type="caution">
    <text evidence="5">The sequence shown here is derived from an EMBL/GenBank/DDBJ whole genome shotgun (WGS) entry which is preliminary data.</text>
</comment>
<evidence type="ECO:0000256" key="3">
    <source>
        <dbReference type="SAM" id="MobiDB-lite"/>
    </source>
</evidence>
<dbReference type="InterPro" id="IPR000504">
    <property type="entry name" value="RRM_dom"/>
</dbReference>
<gene>
    <name evidence="5" type="ORF">DLAC_04774</name>
</gene>
<evidence type="ECO:0000313" key="6">
    <source>
        <dbReference type="Proteomes" id="UP000076078"/>
    </source>
</evidence>
<dbReference type="Pfam" id="PF00076">
    <property type="entry name" value="RRM_1"/>
    <property type="match status" value="1"/>
</dbReference>
<name>A0A151ZKM6_TIELA</name>
<feature type="region of interest" description="Disordered" evidence="3">
    <location>
        <begin position="1"/>
        <end position="50"/>
    </location>
</feature>
<dbReference type="SMART" id="SM00360">
    <property type="entry name" value="RRM"/>
    <property type="match status" value="1"/>
</dbReference>
<dbReference type="PROSITE" id="PS50102">
    <property type="entry name" value="RRM"/>
    <property type="match status" value="1"/>
</dbReference>
<feature type="compositionally biased region" description="Basic and acidic residues" evidence="3">
    <location>
        <begin position="26"/>
        <end position="45"/>
    </location>
</feature>